<dbReference type="EMBL" id="FMUS01000017">
    <property type="protein sequence ID" value="SCY81501.1"/>
    <property type="molecule type" value="Genomic_DNA"/>
</dbReference>
<keyword evidence="2" id="KW-1185">Reference proteome</keyword>
<name>A0A1G5J0L2_9FIRM</name>
<evidence type="ECO:0000313" key="2">
    <source>
        <dbReference type="Proteomes" id="UP000198636"/>
    </source>
</evidence>
<dbReference type="RefSeq" id="WP_091544077.1">
    <property type="nucleotide sequence ID" value="NZ_FMUS01000017.1"/>
</dbReference>
<gene>
    <name evidence="1" type="ORF">SAMN03080606_02578</name>
</gene>
<protein>
    <submittedName>
        <fullName evidence="1">Coat F domain-containing protein</fullName>
    </submittedName>
</protein>
<evidence type="ECO:0000313" key="1">
    <source>
        <dbReference type="EMBL" id="SCY81501.1"/>
    </source>
</evidence>
<proteinExistence type="predicted"/>
<dbReference type="OrthoDB" id="1647790at2"/>
<reference evidence="1 2" key="1">
    <citation type="submission" date="2016-10" db="EMBL/GenBank/DDBJ databases">
        <authorList>
            <person name="de Groot N.N."/>
        </authorList>
    </citation>
    <scope>NUCLEOTIDE SEQUENCE [LARGE SCALE GENOMIC DNA]</scope>
    <source>
        <strain evidence="1 2">DSM 18978</strain>
    </source>
</reference>
<dbReference type="STRING" id="1120976.SAMN03080606_02578"/>
<dbReference type="Pfam" id="PF07875">
    <property type="entry name" value="Coat_F"/>
    <property type="match status" value="1"/>
</dbReference>
<sequence length="120" mass="13651">MNTEQTVTSKTGVLKIGKSVSDKLPQVKDPSINIRDRLNDVLLLEKHSLVSYQIGINEIINDDLRQLVIKNRDNIQQLHTQCFNELFNLGEYQANAATKSEIADLVEIFKGYQVQLPLQQ</sequence>
<dbReference type="Proteomes" id="UP000198636">
    <property type="component" value="Unassembled WGS sequence"/>
</dbReference>
<dbReference type="AlphaFoldDB" id="A0A1G5J0L2"/>
<dbReference type="InterPro" id="IPR012851">
    <property type="entry name" value="Spore_coat_CotF-like"/>
</dbReference>
<organism evidence="1 2">
    <name type="scientific">Alkaliphilus peptidifermentans DSM 18978</name>
    <dbReference type="NCBI Taxonomy" id="1120976"/>
    <lineage>
        <taxon>Bacteria</taxon>
        <taxon>Bacillati</taxon>
        <taxon>Bacillota</taxon>
        <taxon>Clostridia</taxon>
        <taxon>Peptostreptococcales</taxon>
        <taxon>Natronincolaceae</taxon>
        <taxon>Alkaliphilus</taxon>
    </lineage>
</organism>
<accession>A0A1G5J0L2</accession>